<evidence type="ECO:0000313" key="9">
    <source>
        <dbReference type="Proteomes" id="UP000176050"/>
    </source>
</evidence>
<comment type="similarity">
    <text evidence="4">Belongs to the peptidase C1 family.</text>
</comment>
<evidence type="ECO:0000256" key="4">
    <source>
        <dbReference type="PIRNR" id="PIRNR005700"/>
    </source>
</evidence>
<organism evidence="8 9">
    <name type="scientific">Urechidicola croceus</name>
    <dbReference type="NCBI Taxonomy" id="1850246"/>
    <lineage>
        <taxon>Bacteria</taxon>
        <taxon>Pseudomonadati</taxon>
        <taxon>Bacteroidota</taxon>
        <taxon>Flavobacteriia</taxon>
        <taxon>Flavobacteriales</taxon>
        <taxon>Flavobacteriaceae</taxon>
        <taxon>Urechidicola</taxon>
    </lineage>
</organism>
<dbReference type="InterPro" id="IPR000169">
    <property type="entry name" value="Pept_cys_AS"/>
</dbReference>
<keyword evidence="9" id="KW-1185">Reference proteome</keyword>
<feature type="active site" evidence="5">
    <location>
        <position position="337"/>
    </location>
</feature>
<dbReference type="Gene3D" id="3.90.70.10">
    <property type="entry name" value="Cysteine proteinases"/>
    <property type="match status" value="1"/>
</dbReference>
<dbReference type="Pfam" id="PF03051">
    <property type="entry name" value="Peptidase_C1_2"/>
    <property type="match status" value="1"/>
</dbReference>
<evidence type="ECO:0000256" key="6">
    <source>
        <dbReference type="SAM" id="SignalP"/>
    </source>
</evidence>
<dbReference type="InterPro" id="IPR000668">
    <property type="entry name" value="Peptidase_C1A_C"/>
</dbReference>
<feature type="active site" evidence="5">
    <location>
        <position position="55"/>
    </location>
</feature>
<evidence type="ECO:0000256" key="5">
    <source>
        <dbReference type="PIRSR" id="PIRSR005700-1"/>
    </source>
</evidence>
<dbReference type="PROSITE" id="PS00139">
    <property type="entry name" value="THIOL_PROTEASE_CYS"/>
    <property type="match status" value="1"/>
</dbReference>
<feature type="domain" description="Peptidase C1A papain C-terminal" evidence="7">
    <location>
        <begin position="43"/>
        <end position="84"/>
    </location>
</feature>
<accession>A0A1D8P3U5</accession>
<dbReference type="Proteomes" id="UP000176050">
    <property type="component" value="Chromosome"/>
</dbReference>
<feature type="signal peptide" evidence="6">
    <location>
        <begin position="1"/>
        <end position="18"/>
    </location>
</feature>
<proteinExistence type="inferred from homology"/>
<protein>
    <recommendedName>
        <fullName evidence="4">Aminopeptidase</fullName>
    </recommendedName>
</protein>
<keyword evidence="1 4" id="KW-0645">Protease</keyword>
<dbReference type="GO" id="GO:0043418">
    <property type="term" value="P:homocysteine catabolic process"/>
    <property type="evidence" value="ECO:0007669"/>
    <property type="project" value="TreeGrafter"/>
</dbReference>
<feature type="chain" id="PRO_5009110722" description="Aminopeptidase" evidence="6">
    <location>
        <begin position="19"/>
        <end position="383"/>
    </location>
</feature>
<dbReference type="GO" id="GO:0006508">
    <property type="term" value="P:proteolysis"/>
    <property type="evidence" value="ECO:0007669"/>
    <property type="project" value="UniProtKB-KW"/>
</dbReference>
<name>A0A1D8P3U5_9FLAO</name>
<evidence type="ECO:0000256" key="2">
    <source>
        <dbReference type="ARBA" id="ARBA00022801"/>
    </source>
</evidence>
<dbReference type="RefSeq" id="WP_070235383.1">
    <property type="nucleotide sequence ID" value="NZ_CP017478.1"/>
</dbReference>
<dbReference type="STRING" id="1850246.LPB138_00485"/>
<dbReference type="GO" id="GO:0009636">
    <property type="term" value="P:response to toxic substance"/>
    <property type="evidence" value="ECO:0007669"/>
    <property type="project" value="TreeGrafter"/>
</dbReference>
<keyword evidence="3 4" id="KW-0788">Thiol protease</keyword>
<feature type="active site" evidence="5">
    <location>
        <position position="316"/>
    </location>
</feature>
<keyword evidence="6" id="KW-0732">Signal</keyword>
<dbReference type="SUPFAM" id="SSF54001">
    <property type="entry name" value="Cysteine proteinases"/>
    <property type="match status" value="1"/>
</dbReference>
<dbReference type="OrthoDB" id="9814054at2"/>
<dbReference type="GO" id="GO:0070005">
    <property type="term" value="F:cysteine-type aminopeptidase activity"/>
    <property type="evidence" value="ECO:0007669"/>
    <property type="project" value="InterPro"/>
</dbReference>
<dbReference type="InterPro" id="IPR004134">
    <property type="entry name" value="Peptidase_C1B"/>
</dbReference>
<reference evidence="8 9" key="1">
    <citation type="submission" date="2016-10" db="EMBL/GenBank/DDBJ databases">
        <title>Lutibacter sp. LPB0138, isolated from marine gastropod.</title>
        <authorList>
            <person name="Kim E."/>
            <person name="Yi H."/>
        </authorList>
    </citation>
    <scope>NUCLEOTIDE SEQUENCE [LARGE SCALE GENOMIC DNA]</scope>
    <source>
        <strain evidence="8 9">LPB0138</strain>
    </source>
</reference>
<dbReference type="PANTHER" id="PTHR10363:SF2">
    <property type="entry name" value="BLEOMYCIN HYDROLASE"/>
    <property type="match status" value="1"/>
</dbReference>
<evidence type="ECO:0000256" key="3">
    <source>
        <dbReference type="ARBA" id="ARBA00022807"/>
    </source>
</evidence>
<dbReference type="InterPro" id="IPR038765">
    <property type="entry name" value="Papain-like_cys_pep_sf"/>
</dbReference>
<keyword evidence="2 4" id="KW-0378">Hydrolase</keyword>
<evidence type="ECO:0000259" key="7">
    <source>
        <dbReference type="Pfam" id="PF00112"/>
    </source>
</evidence>
<keyword evidence="4 8" id="KW-0031">Aminopeptidase</keyword>
<dbReference type="AlphaFoldDB" id="A0A1D8P3U5"/>
<sequence length="383" mass="43956">MKKLLSIIFIVLFNFVNAQEIPTTYTLEIDSKYQFRPYIDIEASSIKSQDKTGTCWSFSTSSFLESEIYRLTGKKIDISEMYSVRGTYERKAWNYVMRQGKAQFGEGGLGHDVINSLKTDGLVPESEFSGLIGNQTTHSHSQMVKEIQTILDAYIKNDIDSPYPNWKQTVDELLNENLGTEVNEFVFEGKVYTPKSFLEMTTINPNDYISITSFTHIPFYENFILNIPDNFSNGTYYNVPLDEFNSIAKQVLENGFSIEWDGDVSEKTFSPKYGIAVLPSNIENNTKSLTEIVPEMDVTQEFRQQEFENYNTGDDHLMHIIGIVTDQNGKLYYKIKNSWGTNSNRIGNDGYIYMSESYFKLKSISILIHKNALTQDLKQKLNL</sequence>
<evidence type="ECO:0000313" key="8">
    <source>
        <dbReference type="EMBL" id="AOW19253.1"/>
    </source>
</evidence>
<dbReference type="Pfam" id="PF00112">
    <property type="entry name" value="Peptidase_C1"/>
    <property type="match status" value="1"/>
</dbReference>
<dbReference type="PIRSF" id="PIRSF005700">
    <property type="entry name" value="PepC"/>
    <property type="match status" value="1"/>
</dbReference>
<dbReference type="GO" id="GO:0005737">
    <property type="term" value="C:cytoplasm"/>
    <property type="evidence" value="ECO:0007669"/>
    <property type="project" value="TreeGrafter"/>
</dbReference>
<dbReference type="EMBL" id="CP017478">
    <property type="protein sequence ID" value="AOW19253.1"/>
    <property type="molecule type" value="Genomic_DNA"/>
</dbReference>
<gene>
    <name evidence="8" type="ORF">LPB138_00485</name>
</gene>
<dbReference type="KEGG" id="lul:LPB138_00485"/>
<dbReference type="PANTHER" id="PTHR10363">
    <property type="entry name" value="BLEOMYCIN HYDROLASE"/>
    <property type="match status" value="1"/>
</dbReference>
<evidence type="ECO:0000256" key="1">
    <source>
        <dbReference type="ARBA" id="ARBA00022670"/>
    </source>
</evidence>